<evidence type="ECO:0000313" key="3">
    <source>
        <dbReference type="Proteomes" id="UP000006238"/>
    </source>
</evidence>
<dbReference type="EMBL" id="ABWN01000022">
    <property type="protein sequence ID" value="EFF68951.1"/>
    <property type="molecule type" value="Genomic_DNA"/>
</dbReference>
<dbReference type="AlphaFoldDB" id="D4RY51"/>
<sequence>MFKNFGWVILFCTIIIGMLILYECKKHSRKSDSAKASFWAREARANTVRRKDISNLNYINIPDSVIPSDISDDEINEYRTTLLNLQARKILNLSGLTNTDLKEKYGVANLSALSEYDENYITLVNIIARCGARLIEIGNCSLAAVILEYGISIGTDVSRNYYMLAELYRKDNNITGINSLIESADKLDSIMKAPIISKLNEIKAAVS</sequence>
<protein>
    <submittedName>
        <fullName evidence="2">Uncharacterized protein</fullName>
    </submittedName>
</protein>
<evidence type="ECO:0000313" key="2">
    <source>
        <dbReference type="EMBL" id="EFF68951.1"/>
    </source>
</evidence>
<keyword evidence="3" id="KW-1185">Reference proteome</keyword>
<keyword evidence="1" id="KW-0812">Transmembrane</keyword>
<reference evidence="2 3" key="1">
    <citation type="submission" date="2010-02" db="EMBL/GenBank/DDBJ databases">
        <authorList>
            <person name="Weinstock G."/>
            <person name="Sodergren E."/>
            <person name="Clifton S."/>
            <person name="Fulton L."/>
            <person name="Fulton B."/>
            <person name="Courtney L."/>
            <person name="Fronick C."/>
            <person name="Harrison M."/>
            <person name="Strong C."/>
            <person name="Farmer C."/>
            <person name="Delahaunty K."/>
            <person name="Markovic C."/>
            <person name="Hall O."/>
            <person name="Minx P."/>
            <person name="Tomlinson C."/>
            <person name="Mitreva M."/>
            <person name="Nelson J."/>
            <person name="Hou S."/>
            <person name="Wollam A."/>
            <person name="Pepin K.H."/>
            <person name="Johnson M."/>
            <person name="Bhonagiri V."/>
            <person name="Zhang X."/>
            <person name="Suruliraj S."/>
            <person name="Warren W."/>
            <person name="Chinwalla A."/>
            <person name="Mardis E.R."/>
            <person name="Wilson R.K."/>
        </authorList>
    </citation>
    <scope>NUCLEOTIDE SEQUENCE [LARGE SCALE GENOMIC DNA]</scope>
    <source>
        <strain evidence="2 3">DSM 2876</strain>
    </source>
</reference>
<evidence type="ECO:0000256" key="1">
    <source>
        <dbReference type="SAM" id="Phobius"/>
    </source>
</evidence>
<proteinExistence type="predicted"/>
<organism evidence="2 3">
    <name type="scientific">Eshraghiella crossota DSM 2876</name>
    <dbReference type="NCBI Taxonomy" id="511680"/>
    <lineage>
        <taxon>Bacteria</taxon>
        <taxon>Bacillati</taxon>
        <taxon>Bacillota</taxon>
        <taxon>Clostridia</taxon>
        <taxon>Lachnospirales</taxon>
        <taxon>Lachnospiraceae</taxon>
        <taxon>Eshraghiella</taxon>
    </lineage>
</organism>
<dbReference type="eggNOG" id="ENOG5032S3D">
    <property type="taxonomic scope" value="Bacteria"/>
</dbReference>
<gene>
    <name evidence="2" type="ORF">BUTYVIB_00755</name>
</gene>
<dbReference type="HOGENOM" id="CLU_096346_0_0_9"/>
<feature type="transmembrane region" description="Helical" evidence="1">
    <location>
        <begin position="6"/>
        <end position="22"/>
    </location>
</feature>
<keyword evidence="1" id="KW-0472">Membrane</keyword>
<dbReference type="GeneID" id="98917296"/>
<dbReference type="RefSeq" id="WP_005601834.1">
    <property type="nucleotide sequence ID" value="NZ_GG663521.1"/>
</dbReference>
<accession>D4RY51</accession>
<keyword evidence="1" id="KW-1133">Transmembrane helix</keyword>
<name>D4RY51_9FIRM</name>
<comment type="caution">
    <text evidence="2">The sequence shown here is derived from an EMBL/GenBank/DDBJ whole genome shotgun (WGS) entry which is preliminary data.</text>
</comment>
<dbReference type="Proteomes" id="UP000006238">
    <property type="component" value="Unassembled WGS sequence"/>
</dbReference>